<sequence length="210" mass="24588">MYKNQKFAFQLLKKNELETSRVINAMLRSPLGKDSQIGSKLSFENNGLKTYIAANYSQKRNLLNYGETGLEVKYSNMNMRISRNFQRNIPLLDIENELDYAEFSLERLMPKGYKIIGGISKDLVSKKNLETYFGFGFENCCLAFKIYASDKRLSKYNFLNIQSQEFNQIYWEKMISIENKSRINFEFELKGLTGANKRINRFFSNAFLDL</sequence>
<dbReference type="Proteomes" id="UP000551848">
    <property type="component" value="Unassembled WGS sequence"/>
</dbReference>
<accession>A0A838XYK9</accession>
<evidence type="ECO:0000313" key="1">
    <source>
        <dbReference type="EMBL" id="MBA4692986.1"/>
    </source>
</evidence>
<organism evidence="1 2">
    <name type="scientific">SAR86 cluster bacterium</name>
    <dbReference type="NCBI Taxonomy" id="2030880"/>
    <lineage>
        <taxon>Bacteria</taxon>
        <taxon>Pseudomonadati</taxon>
        <taxon>Pseudomonadota</taxon>
        <taxon>Gammaproteobacteria</taxon>
        <taxon>SAR86 cluster</taxon>
    </lineage>
</organism>
<comment type="caution">
    <text evidence="1">The sequence shown here is derived from an EMBL/GenBank/DDBJ whole genome shotgun (WGS) entry which is preliminary data.</text>
</comment>
<proteinExistence type="predicted"/>
<protein>
    <submittedName>
        <fullName evidence="1">Uncharacterized protein</fullName>
    </submittedName>
</protein>
<name>A0A838XYK9_9GAMM</name>
<dbReference type="AlphaFoldDB" id="A0A838XYK9"/>
<reference evidence="1 2" key="1">
    <citation type="submission" date="2020-06" db="EMBL/GenBank/DDBJ databases">
        <title>Dysbiosis in marine aquaculture revealed through microbiome analysis: reverse ecology for environmental sustainability.</title>
        <authorList>
            <person name="Haro-Moreno J.M."/>
            <person name="Coutinho F.H."/>
            <person name="Zaragoza-Solas A."/>
            <person name="Picazo A."/>
            <person name="Almagro-Moreno S."/>
            <person name="Lopez-Perez M."/>
        </authorList>
    </citation>
    <scope>NUCLEOTIDE SEQUENCE [LARGE SCALE GENOMIC DNA]</scope>
    <source>
        <strain evidence="1">MCMED-G41</strain>
    </source>
</reference>
<gene>
    <name evidence="1" type="ORF">H2072_04490</name>
</gene>
<evidence type="ECO:0000313" key="2">
    <source>
        <dbReference type="Proteomes" id="UP000551848"/>
    </source>
</evidence>
<dbReference type="EMBL" id="JACETL010000067">
    <property type="protein sequence ID" value="MBA4692986.1"/>
    <property type="molecule type" value="Genomic_DNA"/>
</dbReference>